<protein>
    <recommendedName>
        <fullName evidence="4">Branched-chain amino acid ABC transporter substrate-binding protein</fullName>
    </recommendedName>
</protein>
<dbReference type="Proteomes" id="UP000239663">
    <property type="component" value="Unassembled WGS sequence"/>
</dbReference>
<sequence>MKKIKDERLIMRNLQNIKTVYIVQTIGILGILGHSFLQGGADEMRANPLWLLFMLTTILSAYLSMRVSVENEQSVQNPARSFRISLLVLMTIVIIVSTLTLLTPGFGLPDALLIGSILFICGIIPIYYIYRLRVKEQEDMEE</sequence>
<dbReference type="OrthoDB" id="2300382at2"/>
<evidence type="ECO:0000313" key="3">
    <source>
        <dbReference type="Proteomes" id="UP000239663"/>
    </source>
</evidence>
<feature type="transmembrane region" description="Helical" evidence="1">
    <location>
        <begin position="20"/>
        <end position="37"/>
    </location>
</feature>
<feature type="transmembrane region" description="Helical" evidence="1">
    <location>
        <begin position="112"/>
        <end position="130"/>
    </location>
</feature>
<dbReference type="EMBL" id="PKOZ01000011">
    <property type="protein sequence ID" value="PQD94353.1"/>
    <property type="molecule type" value="Genomic_DNA"/>
</dbReference>
<feature type="transmembrane region" description="Helical" evidence="1">
    <location>
        <begin position="86"/>
        <end position="106"/>
    </location>
</feature>
<name>A0A2S7MX62_9BACI</name>
<evidence type="ECO:0000313" key="2">
    <source>
        <dbReference type="EMBL" id="PQD94353.1"/>
    </source>
</evidence>
<gene>
    <name evidence="2" type="ORF">CYL18_15090</name>
</gene>
<dbReference type="RefSeq" id="WP_104850354.1">
    <property type="nucleotide sequence ID" value="NZ_PKOZ01000011.1"/>
</dbReference>
<dbReference type="AlphaFoldDB" id="A0A2S7MX62"/>
<evidence type="ECO:0008006" key="4">
    <source>
        <dbReference type="Google" id="ProtNLM"/>
    </source>
</evidence>
<organism evidence="2 3">
    <name type="scientific">Pradoshia eiseniae</name>
    <dbReference type="NCBI Taxonomy" id="2064768"/>
    <lineage>
        <taxon>Bacteria</taxon>
        <taxon>Bacillati</taxon>
        <taxon>Bacillota</taxon>
        <taxon>Bacilli</taxon>
        <taxon>Bacillales</taxon>
        <taxon>Bacillaceae</taxon>
        <taxon>Pradoshia</taxon>
    </lineage>
</organism>
<comment type="caution">
    <text evidence="2">The sequence shown here is derived from an EMBL/GenBank/DDBJ whole genome shotgun (WGS) entry which is preliminary data.</text>
</comment>
<evidence type="ECO:0000256" key="1">
    <source>
        <dbReference type="SAM" id="Phobius"/>
    </source>
</evidence>
<reference evidence="2 3" key="1">
    <citation type="submission" date="2017-12" db="EMBL/GenBank/DDBJ databases">
        <title>Taxonomic description and draft genome of Pradoshia cofamensis Gen. nov., sp. nov., a thermotolerant bacillale isolated from anterior gut of earthworm Eisenia fetida.</title>
        <authorList>
            <person name="Saha T."/>
            <person name="Chakraborty R."/>
        </authorList>
    </citation>
    <scope>NUCLEOTIDE SEQUENCE [LARGE SCALE GENOMIC DNA]</scope>
    <source>
        <strain evidence="2 3">EAG3</strain>
    </source>
</reference>
<keyword evidence="3" id="KW-1185">Reference proteome</keyword>
<proteinExistence type="predicted"/>
<keyword evidence="1" id="KW-0472">Membrane</keyword>
<feature type="transmembrane region" description="Helical" evidence="1">
    <location>
        <begin position="49"/>
        <end position="65"/>
    </location>
</feature>
<keyword evidence="1" id="KW-1133">Transmembrane helix</keyword>
<keyword evidence="1" id="KW-0812">Transmembrane</keyword>
<accession>A0A2S7MX62</accession>